<gene>
    <name evidence="1" type="ORF">METZ01_LOCUS214748</name>
</gene>
<dbReference type="EMBL" id="UINC01049749">
    <property type="protein sequence ID" value="SVB61894.1"/>
    <property type="molecule type" value="Genomic_DNA"/>
</dbReference>
<accession>A0A382FHU7</accession>
<proteinExistence type="predicted"/>
<protein>
    <submittedName>
        <fullName evidence="1">Uncharacterized protein</fullName>
    </submittedName>
</protein>
<dbReference type="AlphaFoldDB" id="A0A382FHU7"/>
<sequence>MNSKEIETFIQDVRDDISNNLEGLFGYYRFLENHNIRKIVINPNDELSFFEGTVVGMLDQRYCEFFRSRFNVDIDEIVRIDILEIIKSHLPAIRKKIS</sequence>
<reference evidence="1" key="1">
    <citation type="submission" date="2018-05" db="EMBL/GenBank/DDBJ databases">
        <authorList>
            <person name="Lanie J.A."/>
            <person name="Ng W.-L."/>
            <person name="Kazmierczak K.M."/>
            <person name="Andrzejewski T.M."/>
            <person name="Davidsen T.M."/>
            <person name="Wayne K.J."/>
            <person name="Tettelin H."/>
            <person name="Glass J.I."/>
            <person name="Rusch D."/>
            <person name="Podicherti R."/>
            <person name="Tsui H.-C.T."/>
            <person name="Winkler M.E."/>
        </authorList>
    </citation>
    <scope>NUCLEOTIDE SEQUENCE</scope>
</reference>
<evidence type="ECO:0000313" key="1">
    <source>
        <dbReference type="EMBL" id="SVB61894.1"/>
    </source>
</evidence>
<organism evidence="1">
    <name type="scientific">marine metagenome</name>
    <dbReference type="NCBI Taxonomy" id="408172"/>
    <lineage>
        <taxon>unclassified sequences</taxon>
        <taxon>metagenomes</taxon>
        <taxon>ecological metagenomes</taxon>
    </lineage>
</organism>
<name>A0A382FHU7_9ZZZZ</name>